<dbReference type="Pfam" id="PF09323">
    <property type="entry name" value="DUF1980"/>
    <property type="match status" value="1"/>
</dbReference>
<evidence type="ECO:0000256" key="1">
    <source>
        <dbReference type="SAM" id="MobiDB-lite"/>
    </source>
</evidence>
<feature type="transmembrane region" description="Helical" evidence="2">
    <location>
        <begin position="75"/>
        <end position="94"/>
    </location>
</feature>
<feature type="domain" description="DUF1980" evidence="3">
    <location>
        <begin position="7"/>
        <end position="87"/>
    </location>
</feature>
<dbReference type="Pfam" id="PF21537">
    <property type="entry name" value="DUF1980_C"/>
    <property type="match status" value="1"/>
</dbReference>
<keyword evidence="2" id="KW-0472">Membrane</keyword>
<dbReference type="InterPro" id="IPR015402">
    <property type="entry name" value="DUF1980"/>
</dbReference>
<feature type="region of interest" description="Disordered" evidence="1">
    <location>
        <begin position="99"/>
        <end position="118"/>
    </location>
</feature>
<sequence>MSRETQNLILAFLGIAVLKTTLDGTFVRYVKPGLGPYLIVSAVIVLALAAIAIVSDIRAGGTHEHDDGHAHSHRMPWLLLAPALVVLFLTPPALGPGSFVQRQAEPPSSAAGGRAFPPLPAEGTPELTMIDVLQRARSDTAGTLDDREIAVRGYAMPRADGGVDLARILIICCAADARTTRLHLVGPNTQPMRGANADQWWIVRGVVVPGTATEDDRWTPDFRVTAVEPTAAPSNTYSY</sequence>
<proteinExistence type="predicted"/>
<dbReference type="InterPro" id="IPR048447">
    <property type="entry name" value="DUF1980_C"/>
</dbReference>
<keyword evidence="2" id="KW-0812">Transmembrane</keyword>
<keyword evidence="2" id="KW-1133">Transmembrane helix</keyword>
<gene>
    <name evidence="5" type="ORF">JOE42_000182</name>
</gene>
<dbReference type="Proteomes" id="UP000703038">
    <property type="component" value="Unassembled WGS sequence"/>
</dbReference>
<name>A0ABS2KN96_9NOCA</name>
<evidence type="ECO:0000256" key="2">
    <source>
        <dbReference type="SAM" id="Phobius"/>
    </source>
</evidence>
<dbReference type="EMBL" id="JAFBBK010000001">
    <property type="protein sequence ID" value="MBM7413449.1"/>
    <property type="molecule type" value="Genomic_DNA"/>
</dbReference>
<dbReference type="NCBIfam" id="TIGR03943">
    <property type="entry name" value="TIGR03943 family putative permease subunit"/>
    <property type="match status" value="1"/>
</dbReference>
<evidence type="ECO:0000313" key="5">
    <source>
        <dbReference type="EMBL" id="MBM7413449.1"/>
    </source>
</evidence>
<reference evidence="5 6" key="1">
    <citation type="submission" date="2021-01" db="EMBL/GenBank/DDBJ databases">
        <title>Genomics of switchgrass bacterial isolates.</title>
        <authorList>
            <person name="Shade A."/>
        </authorList>
    </citation>
    <scope>NUCLEOTIDE SEQUENCE [LARGE SCALE GENOMIC DNA]</scope>
    <source>
        <strain evidence="5 6">PvP111</strain>
    </source>
</reference>
<dbReference type="RefSeq" id="WP_204866088.1">
    <property type="nucleotide sequence ID" value="NZ_JAFBBK010000001.1"/>
</dbReference>
<evidence type="ECO:0000259" key="3">
    <source>
        <dbReference type="Pfam" id="PF09323"/>
    </source>
</evidence>
<keyword evidence="6" id="KW-1185">Reference proteome</keyword>
<accession>A0ABS2KN96</accession>
<evidence type="ECO:0000313" key="6">
    <source>
        <dbReference type="Proteomes" id="UP000703038"/>
    </source>
</evidence>
<protein>
    <submittedName>
        <fullName evidence="5">Membrane protein</fullName>
    </submittedName>
</protein>
<organism evidence="5 6">
    <name type="scientific">Rhodococcoides corynebacterioides</name>
    <dbReference type="NCBI Taxonomy" id="53972"/>
    <lineage>
        <taxon>Bacteria</taxon>
        <taxon>Bacillati</taxon>
        <taxon>Actinomycetota</taxon>
        <taxon>Actinomycetes</taxon>
        <taxon>Mycobacteriales</taxon>
        <taxon>Nocardiaceae</taxon>
        <taxon>Rhodococcoides</taxon>
    </lineage>
</organism>
<feature type="domain" description="DUF1980" evidence="4">
    <location>
        <begin position="146"/>
        <end position="239"/>
    </location>
</feature>
<evidence type="ECO:0000259" key="4">
    <source>
        <dbReference type="Pfam" id="PF21537"/>
    </source>
</evidence>
<feature type="transmembrane region" description="Helical" evidence="2">
    <location>
        <begin position="34"/>
        <end position="54"/>
    </location>
</feature>
<comment type="caution">
    <text evidence="5">The sequence shown here is derived from an EMBL/GenBank/DDBJ whole genome shotgun (WGS) entry which is preliminary data.</text>
</comment>
<dbReference type="InterPro" id="IPR048493">
    <property type="entry name" value="DUF1980_N"/>
</dbReference>